<keyword evidence="1" id="KW-0472">Membrane</keyword>
<evidence type="ECO:0000256" key="1">
    <source>
        <dbReference type="SAM" id="Phobius"/>
    </source>
</evidence>
<feature type="transmembrane region" description="Helical" evidence="1">
    <location>
        <begin position="7"/>
        <end position="25"/>
    </location>
</feature>
<accession>A0A6B9D0T4</accession>
<organism evidence="2">
    <name type="scientific">Acinetobacter baumannii</name>
    <dbReference type="NCBI Taxonomy" id="470"/>
    <lineage>
        <taxon>Bacteria</taxon>
        <taxon>Pseudomonadati</taxon>
        <taxon>Pseudomonadota</taxon>
        <taxon>Gammaproteobacteria</taxon>
        <taxon>Moraxellales</taxon>
        <taxon>Moraxellaceae</taxon>
        <taxon>Acinetobacter</taxon>
        <taxon>Acinetobacter calcoaceticus/baumannii complex</taxon>
    </lineage>
</organism>
<name>A0A6B9D0T4_ACIBA</name>
<feature type="transmembrane region" description="Helical" evidence="1">
    <location>
        <begin position="147"/>
        <end position="169"/>
    </location>
</feature>
<feature type="transmembrane region" description="Helical" evidence="1">
    <location>
        <begin position="123"/>
        <end position="140"/>
    </location>
</feature>
<feature type="transmembrane region" description="Helical" evidence="1">
    <location>
        <begin position="77"/>
        <end position="93"/>
    </location>
</feature>
<proteinExistence type="predicted"/>
<feature type="transmembrane region" description="Helical" evidence="1">
    <location>
        <begin position="181"/>
        <end position="200"/>
    </location>
</feature>
<feature type="transmembrane region" description="Helical" evidence="1">
    <location>
        <begin position="291"/>
        <end position="308"/>
    </location>
</feature>
<evidence type="ECO:0000313" key="2">
    <source>
        <dbReference type="EMBL" id="QGW59116.1"/>
    </source>
</evidence>
<feature type="transmembrane region" description="Helical" evidence="1">
    <location>
        <begin position="212"/>
        <end position="234"/>
    </location>
</feature>
<sequence length="331" mass="38352">MFIISGIYRILLSSFFILILVSIPSDLLWDRNNYLYYAGNADNIIQSYGSKLELLFNDYIFLEINRLLSYFLTPDDVVTAFLISFLLIYYFLISKFSINFLTFTIGILLTVLITPLLHLEVVAIRQALATILVILSLVYLKDKRLILIVFILSSLIHSSFYLLTLLFFVDAFVLSNFDKKLKFFLNFIIILIISLSYLFVANYLGFRQAELYASYDGSVSGGTFLLVLFLYLYLYFSYGNVNFKYLYNFVLQGFLLFLIFYISANASVSARFLESIFPAFILLLINKFRRIELGVIFFIILAYGYVWFNGGQYIIFEVSPMQVNHVLGTLL</sequence>
<dbReference type="RefSeq" id="WP_111811534.1">
    <property type="nucleotide sequence ID" value="NZ_JAATNE010000003.1"/>
</dbReference>
<feature type="transmembrane region" description="Helical" evidence="1">
    <location>
        <begin position="100"/>
        <end position="117"/>
    </location>
</feature>
<dbReference type="AlphaFoldDB" id="A0A6B9D0T4"/>
<dbReference type="EMBL" id="MN148384">
    <property type="protein sequence ID" value="QGW59116.1"/>
    <property type="molecule type" value="Genomic_DNA"/>
</dbReference>
<dbReference type="InterPro" id="IPR049458">
    <property type="entry name" value="EpsG-like"/>
</dbReference>
<keyword evidence="1" id="KW-0812">Transmembrane</keyword>
<protein>
    <submittedName>
        <fullName evidence="2">Wzy</fullName>
    </submittedName>
</protein>
<gene>
    <name evidence="2" type="primary">wzy</name>
</gene>
<reference evidence="2" key="1">
    <citation type="submission" date="2019-07" db="EMBL/GenBank/DDBJ databases">
        <title>Sequence of the Acinetobacter baumannii KL51 capsule biosynthesis gene cluster.</title>
        <authorList>
            <person name="Kenyon J.J."/>
            <person name="Hall R.M."/>
            <person name="Holt K.E."/>
            <person name="Baker S."/>
        </authorList>
    </citation>
    <scope>NUCLEOTIDE SEQUENCE</scope>
</reference>
<dbReference type="Pfam" id="PF14897">
    <property type="entry name" value="EpsG"/>
    <property type="match status" value="1"/>
</dbReference>
<keyword evidence="1" id="KW-1133">Transmembrane helix</keyword>
<feature type="transmembrane region" description="Helical" evidence="1">
    <location>
        <begin position="246"/>
        <end position="270"/>
    </location>
</feature>